<feature type="non-terminal residue" evidence="1">
    <location>
        <position position="1"/>
    </location>
</feature>
<name>A0A9Q0ZGL8_9ROSI</name>
<reference evidence="1" key="1">
    <citation type="submission" date="2022-11" db="EMBL/GenBank/DDBJ databases">
        <authorList>
            <person name="Hyden B.L."/>
            <person name="Feng K."/>
            <person name="Yates T."/>
            <person name="Jawdy S."/>
            <person name="Smart L.B."/>
            <person name="Muchero W."/>
        </authorList>
    </citation>
    <scope>NUCLEOTIDE SEQUENCE</scope>
    <source>
        <tissue evidence="1">Shoot tip</tissue>
    </source>
</reference>
<reference evidence="1" key="2">
    <citation type="journal article" date="2023" name="Int. J. Mol. Sci.">
        <title>De Novo Assembly and Annotation of 11 Diverse Shrub Willow (Salix) Genomes Reveals Novel Gene Organization in Sex-Linked Regions.</title>
        <authorList>
            <person name="Hyden B."/>
            <person name="Feng K."/>
            <person name="Yates T.B."/>
            <person name="Jawdy S."/>
            <person name="Cereghino C."/>
            <person name="Smart L.B."/>
            <person name="Muchero W."/>
        </authorList>
    </citation>
    <scope>NUCLEOTIDE SEQUENCE</scope>
    <source>
        <tissue evidence="1">Shoot tip</tissue>
    </source>
</reference>
<organism evidence="1 2">
    <name type="scientific">Salix koriyanagi</name>
    <dbReference type="NCBI Taxonomy" id="2511006"/>
    <lineage>
        <taxon>Eukaryota</taxon>
        <taxon>Viridiplantae</taxon>
        <taxon>Streptophyta</taxon>
        <taxon>Embryophyta</taxon>
        <taxon>Tracheophyta</taxon>
        <taxon>Spermatophyta</taxon>
        <taxon>Magnoliopsida</taxon>
        <taxon>eudicotyledons</taxon>
        <taxon>Gunneridae</taxon>
        <taxon>Pentapetalae</taxon>
        <taxon>rosids</taxon>
        <taxon>fabids</taxon>
        <taxon>Malpighiales</taxon>
        <taxon>Salicaceae</taxon>
        <taxon>Saliceae</taxon>
        <taxon>Salix</taxon>
    </lineage>
</organism>
<sequence length="23" mass="2824">MFLIRMFLSHKVCSHLMFLRSIL</sequence>
<dbReference type="Proteomes" id="UP001151752">
    <property type="component" value="Chromosome 7"/>
</dbReference>
<keyword evidence="2" id="KW-1185">Reference proteome</keyword>
<proteinExistence type="predicted"/>
<accession>A0A9Q0ZGL8</accession>
<protein>
    <submittedName>
        <fullName evidence="1">Uncharacterized protein</fullName>
    </submittedName>
</protein>
<dbReference type="AlphaFoldDB" id="A0A9Q0ZGL8"/>
<gene>
    <name evidence="1" type="ORF">OIU74_005554</name>
</gene>
<dbReference type="EMBL" id="JAPFFM010000011">
    <property type="protein sequence ID" value="KAJ6733784.1"/>
    <property type="molecule type" value="Genomic_DNA"/>
</dbReference>
<evidence type="ECO:0000313" key="1">
    <source>
        <dbReference type="EMBL" id="KAJ6733784.1"/>
    </source>
</evidence>
<comment type="caution">
    <text evidence="1">The sequence shown here is derived from an EMBL/GenBank/DDBJ whole genome shotgun (WGS) entry which is preliminary data.</text>
</comment>
<evidence type="ECO:0000313" key="2">
    <source>
        <dbReference type="Proteomes" id="UP001151752"/>
    </source>
</evidence>